<organism evidence="1 2">
    <name type="scientific">Gordonia terrae C-6</name>
    <dbReference type="NCBI Taxonomy" id="1316928"/>
    <lineage>
        <taxon>Bacteria</taxon>
        <taxon>Bacillati</taxon>
        <taxon>Actinomycetota</taxon>
        <taxon>Actinomycetes</taxon>
        <taxon>Mycobacteriales</taxon>
        <taxon>Gordoniaceae</taxon>
        <taxon>Gordonia</taxon>
    </lineage>
</organism>
<dbReference type="Proteomes" id="UP000013569">
    <property type="component" value="Unassembled WGS sequence"/>
</dbReference>
<evidence type="ECO:0000313" key="1">
    <source>
        <dbReference type="EMBL" id="EON31986.1"/>
    </source>
</evidence>
<proteinExistence type="predicted"/>
<accession>R7Y7H7</accession>
<dbReference type="RefSeq" id="WP_010843463.1">
    <property type="nucleotide sequence ID" value="NZ_AQPW01000018.1"/>
</dbReference>
<dbReference type="EMBL" id="AQPW01000018">
    <property type="protein sequence ID" value="EON31986.1"/>
    <property type="molecule type" value="Genomic_DNA"/>
</dbReference>
<protein>
    <submittedName>
        <fullName evidence="1">Uncharacterized protein</fullName>
    </submittedName>
</protein>
<evidence type="ECO:0000313" key="2">
    <source>
        <dbReference type="Proteomes" id="UP000013569"/>
    </source>
</evidence>
<gene>
    <name evidence="1" type="ORF">GTC6_15289</name>
</gene>
<comment type="caution">
    <text evidence="1">The sequence shown here is derived from an EMBL/GenBank/DDBJ whole genome shotgun (WGS) entry which is preliminary data.</text>
</comment>
<dbReference type="PATRIC" id="fig|1316928.3.peg.3083"/>
<dbReference type="AlphaFoldDB" id="R7Y7H7"/>
<name>R7Y7H7_9ACTN</name>
<sequence length="107" mass="11890">MSDIHNLMAELSRVSGLTFELSPWSIDHEQLWYADSPDGHLVILAPIRAAIVIQYPDGAAYFTAPTANIRDVSETIAFGLLAVQLSTPTPTRLQRFLARLRGCQRHS</sequence>
<reference evidence="1 2" key="1">
    <citation type="journal article" date="2013" name="Genome Announc.">
        <title>Draft Genome Sequence of a Benzothiophene-Desulfurizing Bacterium, Gordona terrae Strain C-6.</title>
        <authorList>
            <person name="Wang W."/>
            <person name="Ma T."/>
            <person name="Ren Y."/>
            <person name="Li G."/>
        </authorList>
    </citation>
    <scope>NUCLEOTIDE SEQUENCE [LARGE SCALE GENOMIC DNA]</scope>
    <source>
        <strain evidence="1 2">C-6</strain>
    </source>
</reference>